<sequence>MTRLLLFLILPTAILASFCGKSGVPYSFEVLASGAPVLGCAQPSCVVLPEDFEEDSEFLTDTTGQTDGFFREGDRKQKRFRNPNAPVLSANCSSGFSQLSCPRKNQWVGGIEYIDHPRQPLILQCCSFDGLRFSQEVGMTVVGPGEAITGGEVVRNGRQISFDVIANVRKIVQPGHGHKASYEVTVRRMNCLPDPPEPEVGFDKDVPSEVLKVLSTAKSGKDLGTKEKFEKIADKKQKKIKKNKRQPRTRSKTTCC</sequence>
<organism evidence="1 2">
    <name type="scientific">Panagrolaimus sp. JU765</name>
    <dbReference type="NCBI Taxonomy" id="591449"/>
    <lineage>
        <taxon>Eukaryota</taxon>
        <taxon>Metazoa</taxon>
        <taxon>Ecdysozoa</taxon>
        <taxon>Nematoda</taxon>
        <taxon>Chromadorea</taxon>
        <taxon>Rhabditida</taxon>
        <taxon>Tylenchina</taxon>
        <taxon>Panagrolaimomorpha</taxon>
        <taxon>Panagrolaimoidea</taxon>
        <taxon>Panagrolaimidae</taxon>
        <taxon>Panagrolaimus</taxon>
    </lineage>
</organism>
<name>A0AC34Q9R9_9BILA</name>
<evidence type="ECO:0000313" key="2">
    <source>
        <dbReference type="WBParaSite" id="JU765_v2.g14349.t1"/>
    </source>
</evidence>
<accession>A0AC34Q9R9</accession>
<evidence type="ECO:0000313" key="1">
    <source>
        <dbReference type="Proteomes" id="UP000887576"/>
    </source>
</evidence>
<protein>
    <submittedName>
        <fullName evidence="2">Uncharacterized protein</fullName>
    </submittedName>
</protein>
<reference evidence="2" key="1">
    <citation type="submission" date="2022-11" db="UniProtKB">
        <authorList>
            <consortium name="WormBaseParasite"/>
        </authorList>
    </citation>
    <scope>IDENTIFICATION</scope>
</reference>
<dbReference type="WBParaSite" id="JU765_v2.g14349.t1">
    <property type="protein sequence ID" value="JU765_v2.g14349.t1"/>
    <property type="gene ID" value="JU765_v2.g14349"/>
</dbReference>
<dbReference type="Proteomes" id="UP000887576">
    <property type="component" value="Unplaced"/>
</dbReference>
<proteinExistence type="predicted"/>